<keyword evidence="1" id="KW-1133">Transmembrane helix</keyword>
<dbReference type="HOGENOM" id="CLU_120129_0_0_1"/>
<evidence type="ECO:0000313" key="2">
    <source>
        <dbReference type="EMBL" id="EXJ96093.1"/>
    </source>
</evidence>
<reference evidence="2 3" key="1">
    <citation type="submission" date="2013-03" db="EMBL/GenBank/DDBJ databases">
        <title>The Genome Sequence of Capronia coronata CBS 617.96.</title>
        <authorList>
            <consortium name="The Broad Institute Genomics Platform"/>
            <person name="Cuomo C."/>
            <person name="de Hoog S."/>
            <person name="Gorbushina A."/>
            <person name="Walker B."/>
            <person name="Young S.K."/>
            <person name="Zeng Q."/>
            <person name="Gargeya S."/>
            <person name="Fitzgerald M."/>
            <person name="Haas B."/>
            <person name="Abouelleil A."/>
            <person name="Allen A.W."/>
            <person name="Alvarado L."/>
            <person name="Arachchi H.M."/>
            <person name="Berlin A.M."/>
            <person name="Chapman S.B."/>
            <person name="Gainer-Dewar J."/>
            <person name="Goldberg J."/>
            <person name="Griggs A."/>
            <person name="Gujja S."/>
            <person name="Hansen M."/>
            <person name="Howarth C."/>
            <person name="Imamovic A."/>
            <person name="Ireland A."/>
            <person name="Larimer J."/>
            <person name="McCowan C."/>
            <person name="Murphy C."/>
            <person name="Pearson M."/>
            <person name="Poon T.W."/>
            <person name="Priest M."/>
            <person name="Roberts A."/>
            <person name="Saif S."/>
            <person name="Shea T."/>
            <person name="Sisk P."/>
            <person name="Sykes S."/>
            <person name="Wortman J."/>
            <person name="Nusbaum C."/>
            <person name="Birren B."/>
        </authorList>
    </citation>
    <scope>NUCLEOTIDE SEQUENCE [LARGE SCALE GENOMIC DNA]</scope>
    <source>
        <strain evidence="2 3">CBS 617.96</strain>
    </source>
</reference>
<dbReference type="RefSeq" id="XP_007720322.1">
    <property type="nucleotide sequence ID" value="XM_007722132.1"/>
</dbReference>
<evidence type="ECO:0000313" key="3">
    <source>
        <dbReference type="Proteomes" id="UP000019484"/>
    </source>
</evidence>
<feature type="transmembrane region" description="Helical" evidence="1">
    <location>
        <begin position="132"/>
        <end position="155"/>
    </location>
</feature>
<dbReference type="Proteomes" id="UP000019484">
    <property type="component" value="Unassembled WGS sequence"/>
</dbReference>
<dbReference type="EMBL" id="AMWN01000001">
    <property type="protein sequence ID" value="EXJ96093.1"/>
    <property type="molecule type" value="Genomic_DNA"/>
</dbReference>
<gene>
    <name evidence="2" type="ORF">A1O1_01219</name>
</gene>
<sequence>MSVGLTLFHAIQGAGSVYAGLLSATAIYNLQQREEQAEHAAQYSNTAEHQLHKTRTTETSGALAVISSVISSVALAVISSSEGQSSIPFLLSTANAIGLGLAGRHLRNFWRGKAKVPFLTDYNDGVSASNQLLQTLGVLAVSWIISSGVHLWLLLAK</sequence>
<proteinExistence type="predicted"/>
<accession>W9YU96</accession>
<keyword evidence="1" id="KW-0812">Transmembrane</keyword>
<dbReference type="eggNOG" id="ENOG502SRHJ">
    <property type="taxonomic scope" value="Eukaryota"/>
</dbReference>
<evidence type="ECO:0000256" key="1">
    <source>
        <dbReference type="SAM" id="Phobius"/>
    </source>
</evidence>
<organism evidence="2 3">
    <name type="scientific">Capronia coronata CBS 617.96</name>
    <dbReference type="NCBI Taxonomy" id="1182541"/>
    <lineage>
        <taxon>Eukaryota</taxon>
        <taxon>Fungi</taxon>
        <taxon>Dikarya</taxon>
        <taxon>Ascomycota</taxon>
        <taxon>Pezizomycotina</taxon>
        <taxon>Eurotiomycetes</taxon>
        <taxon>Chaetothyriomycetidae</taxon>
        <taxon>Chaetothyriales</taxon>
        <taxon>Herpotrichiellaceae</taxon>
        <taxon>Capronia</taxon>
    </lineage>
</organism>
<dbReference type="OrthoDB" id="5405107at2759"/>
<dbReference type="AlphaFoldDB" id="W9YU96"/>
<protein>
    <submittedName>
        <fullName evidence="2">Uncharacterized protein</fullName>
    </submittedName>
</protein>
<comment type="caution">
    <text evidence="2">The sequence shown here is derived from an EMBL/GenBank/DDBJ whole genome shotgun (WGS) entry which is preliminary data.</text>
</comment>
<dbReference type="GeneID" id="19156121"/>
<keyword evidence="3" id="KW-1185">Reference proteome</keyword>
<feature type="transmembrane region" description="Helical" evidence="1">
    <location>
        <begin position="61"/>
        <end position="80"/>
    </location>
</feature>
<keyword evidence="1" id="KW-0472">Membrane</keyword>
<name>W9YU96_9EURO</name>